<reference evidence="2" key="1">
    <citation type="journal article" date="2020" name="mSystems">
        <title>Genome- and Community-Level Interaction Insights into Carbon Utilization and Element Cycling Functions of Hydrothermarchaeota in Hydrothermal Sediment.</title>
        <authorList>
            <person name="Zhou Z."/>
            <person name="Liu Y."/>
            <person name="Xu W."/>
            <person name="Pan J."/>
            <person name="Luo Z.H."/>
            <person name="Li M."/>
        </authorList>
    </citation>
    <scope>NUCLEOTIDE SEQUENCE [LARGE SCALE GENOMIC DNA]</scope>
    <source>
        <strain evidence="2">HyVt-151</strain>
    </source>
</reference>
<keyword evidence="1" id="KW-0472">Membrane</keyword>
<protein>
    <submittedName>
        <fullName evidence="2">Uncharacterized protein</fullName>
    </submittedName>
</protein>
<feature type="transmembrane region" description="Helical" evidence="1">
    <location>
        <begin position="6"/>
        <end position="34"/>
    </location>
</feature>
<comment type="caution">
    <text evidence="2">The sequence shown here is derived from an EMBL/GenBank/DDBJ whole genome shotgun (WGS) entry which is preliminary data.</text>
</comment>
<organism evidence="2">
    <name type="scientific">Thermococcus litoralis</name>
    <dbReference type="NCBI Taxonomy" id="2265"/>
    <lineage>
        <taxon>Archaea</taxon>
        <taxon>Methanobacteriati</taxon>
        <taxon>Methanobacteriota</taxon>
        <taxon>Thermococci</taxon>
        <taxon>Thermococcales</taxon>
        <taxon>Thermococcaceae</taxon>
        <taxon>Thermococcus</taxon>
    </lineage>
</organism>
<accession>A0A7C0XZI0</accession>
<name>A0A7C0XZI0_THELI</name>
<sequence>MEEVLLLLIAGLGGFIGSLMSGGSMVTFFILTLLNIPAKTAVGTLKMVIAVLTLVSSLTYLKA</sequence>
<evidence type="ECO:0000313" key="2">
    <source>
        <dbReference type="EMBL" id="HDD31579.1"/>
    </source>
</evidence>
<evidence type="ECO:0000256" key="1">
    <source>
        <dbReference type="SAM" id="Phobius"/>
    </source>
</evidence>
<proteinExistence type="predicted"/>
<dbReference type="Proteomes" id="UP000886210">
    <property type="component" value="Unassembled WGS sequence"/>
</dbReference>
<feature type="non-terminal residue" evidence="2">
    <location>
        <position position="63"/>
    </location>
</feature>
<gene>
    <name evidence="2" type="ORF">ENF72_03005</name>
</gene>
<keyword evidence="1" id="KW-1133">Transmembrane helix</keyword>
<dbReference type="AlphaFoldDB" id="A0A7C0XZI0"/>
<feature type="transmembrane region" description="Helical" evidence="1">
    <location>
        <begin position="41"/>
        <end position="61"/>
    </location>
</feature>
<keyword evidence="1" id="KW-0812">Transmembrane</keyword>
<dbReference type="EMBL" id="DQYG01000128">
    <property type="protein sequence ID" value="HDD31579.1"/>
    <property type="molecule type" value="Genomic_DNA"/>
</dbReference>